<keyword evidence="3" id="KW-1185">Reference proteome</keyword>
<sequence length="108" mass="11807">MEPARAEVCDVFVIGACISGYATACTDGMNPAGQGPSGDAVSLVAQTVARATLRPADREYARRADDVLWRRRVRAPRPGTEEVEPTDAWMKHGSAARERRRPEGRRAQ</sequence>
<evidence type="ECO:0000256" key="1">
    <source>
        <dbReference type="SAM" id="MobiDB-lite"/>
    </source>
</evidence>
<dbReference type="EMBL" id="FOGU01000011">
    <property type="protein sequence ID" value="SES33949.1"/>
    <property type="molecule type" value="Genomic_DNA"/>
</dbReference>
<reference evidence="2 3" key="1">
    <citation type="submission" date="2016-10" db="EMBL/GenBank/DDBJ databases">
        <authorList>
            <person name="de Groot N.N."/>
        </authorList>
    </citation>
    <scope>NUCLEOTIDE SEQUENCE [LARGE SCALE GENOMIC DNA]</scope>
    <source>
        <strain evidence="2 3">DSM 23042</strain>
    </source>
</reference>
<dbReference type="AlphaFoldDB" id="A0A1H9WJN3"/>
<feature type="region of interest" description="Disordered" evidence="1">
    <location>
        <begin position="76"/>
        <end position="108"/>
    </location>
</feature>
<dbReference type="STRING" id="641238.SAMN04490244_11136"/>
<evidence type="ECO:0000313" key="3">
    <source>
        <dbReference type="Proteomes" id="UP000198885"/>
    </source>
</evidence>
<name>A0A1H9WJN3_9RHOB</name>
<gene>
    <name evidence="2" type="ORF">SAMN04490244_11136</name>
</gene>
<proteinExistence type="predicted"/>
<organism evidence="2 3">
    <name type="scientific">Tranquillimonas rosea</name>
    <dbReference type="NCBI Taxonomy" id="641238"/>
    <lineage>
        <taxon>Bacteria</taxon>
        <taxon>Pseudomonadati</taxon>
        <taxon>Pseudomonadota</taxon>
        <taxon>Alphaproteobacteria</taxon>
        <taxon>Rhodobacterales</taxon>
        <taxon>Roseobacteraceae</taxon>
        <taxon>Tranquillimonas</taxon>
    </lineage>
</organism>
<accession>A0A1H9WJN3</accession>
<feature type="compositionally biased region" description="Basic and acidic residues" evidence="1">
    <location>
        <begin position="95"/>
        <end position="108"/>
    </location>
</feature>
<protein>
    <submittedName>
        <fullName evidence="2">Uncharacterized protein</fullName>
    </submittedName>
</protein>
<dbReference type="Proteomes" id="UP000198885">
    <property type="component" value="Unassembled WGS sequence"/>
</dbReference>
<evidence type="ECO:0000313" key="2">
    <source>
        <dbReference type="EMBL" id="SES33949.1"/>
    </source>
</evidence>